<gene>
    <name evidence="6" type="ORF">Acr_00g0080480</name>
</gene>
<feature type="compositionally biased region" description="Acidic residues" evidence="2">
    <location>
        <begin position="75"/>
        <end position="94"/>
    </location>
</feature>
<evidence type="ECO:0000313" key="6">
    <source>
        <dbReference type="EMBL" id="GFS42551.1"/>
    </source>
</evidence>
<dbReference type="InterPro" id="IPR005135">
    <property type="entry name" value="Endo/exonuclease/phosphatase"/>
</dbReference>
<feature type="domain" description="DUF4283" evidence="5">
    <location>
        <begin position="110"/>
        <end position="177"/>
    </location>
</feature>
<evidence type="ECO:0000313" key="7">
    <source>
        <dbReference type="Proteomes" id="UP000585474"/>
    </source>
</evidence>
<proteinExistence type="predicted"/>
<comment type="caution">
    <text evidence="6">The sequence shown here is derived from an EMBL/GenBank/DDBJ whole genome shotgun (WGS) entry which is preliminary data.</text>
</comment>
<accession>A0A7J0DU27</accession>
<keyword evidence="1" id="KW-0175">Coiled coil</keyword>
<dbReference type="OrthoDB" id="1938625at2759"/>
<evidence type="ECO:0000259" key="4">
    <source>
        <dbReference type="Pfam" id="PF13966"/>
    </source>
</evidence>
<dbReference type="GO" id="GO:0003824">
    <property type="term" value="F:catalytic activity"/>
    <property type="evidence" value="ECO:0007669"/>
    <property type="project" value="InterPro"/>
</dbReference>
<organism evidence="6 7">
    <name type="scientific">Actinidia rufa</name>
    <dbReference type="NCBI Taxonomy" id="165716"/>
    <lineage>
        <taxon>Eukaryota</taxon>
        <taxon>Viridiplantae</taxon>
        <taxon>Streptophyta</taxon>
        <taxon>Embryophyta</taxon>
        <taxon>Tracheophyta</taxon>
        <taxon>Spermatophyta</taxon>
        <taxon>Magnoliopsida</taxon>
        <taxon>eudicotyledons</taxon>
        <taxon>Gunneridae</taxon>
        <taxon>Pentapetalae</taxon>
        <taxon>asterids</taxon>
        <taxon>Ericales</taxon>
        <taxon>Actinidiaceae</taxon>
        <taxon>Actinidia</taxon>
    </lineage>
</organism>
<feature type="region of interest" description="Disordered" evidence="2">
    <location>
        <begin position="309"/>
        <end position="452"/>
    </location>
</feature>
<evidence type="ECO:0000259" key="3">
    <source>
        <dbReference type="Pfam" id="PF03372"/>
    </source>
</evidence>
<dbReference type="Proteomes" id="UP000585474">
    <property type="component" value="Unassembled WGS sequence"/>
</dbReference>
<dbReference type="Pfam" id="PF13966">
    <property type="entry name" value="zf-RVT"/>
    <property type="match status" value="1"/>
</dbReference>
<dbReference type="InterPro" id="IPR026960">
    <property type="entry name" value="RVT-Znf"/>
</dbReference>
<dbReference type="SUPFAM" id="SSF56219">
    <property type="entry name" value="DNase I-like"/>
    <property type="match status" value="1"/>
</dbReference>
<feature type="region of interest" description="Disordered" evidence="2">
    <location>
        <begin position="1"/>
        <end position="32"/>
    </location>
</feature>
<evidence type="ECO:0000256" key="1">
    <source>
        <dbReference type="SAM" id="Coils"/>
    </source>
</evidence>
<dbReference type="PANTHER" id="PTHR33116:SF66">
    <property type="entry name" value="REVERSE TRANSCRIPTASE ZINC-BINDING DOMAIN-CONTAINING PROTEIN"/>
    <property type="match status" value="1"/>
</dbReference>
<feature type="compositionally biased region" description="Basic and acidic residues" evidence="2">
    <location>
        <begin position="414"/>
        <end position="429"/>
    </location>
</feature>
<evidence type="ECO:0000259" key="5">
    <source>
        <dbReference type="Pfam" id="PF14111"/>
    </source>
</evidence>
<feature type="compositionally biased region" description="Polar residues" evidence="2">
    <location>
        <begin position="360"/>
        <end position="378"/>
    </location>
</feature>
<feature type="compositionally biased region" description="Low complexity" evidence="2">
    <location>
        <begin position="64"/>
        <end position="74"/>
    </location>
</feature>
<keyword evidence="7" id="KW-1185">Reference proteome</keyword>
<dbReference type="InterPro" id="IPR025558">
    <property type="entry name" value="DUF4283"/>
</dbReference>
<feature type="coiled-coil region" evidence="1">
    <location>
        <begin position="626"/>
        <end position="653"/>
    </location>
</feature>
<evidence type="ECO:0008006" key="8">
    <source>
        <dbReference type="Google" id="ProtNLM"/>
    </source>
</evidence>
<feature type="domain" description="Reverse transcriptase zinc-binding" evidence="4">
    <location>
        <begin position="988"/>
        <end position="1058"/>
    </location>
</feature>
<dbReference type="AlphaFoldDB" id="A0A7J0DU27"/>
<dbReference type="Gene3D" id="3.60.10.10">
    <property type="entry name" value="Endonuclease/exonuclease/phosphatase"/>
    <property type="match status" value="1"/>
</dbReference>
<reference evidence="7" key="1">
    <citation type="submission" date="2019-07" db="EMBL/GenBank/DDBJ databases">
        <title>De Novo Assembly of kiwifruit Actinidia rufa.</title>
        <authorList>
            <person name="Sugita-Konishi S."/>
            <person name="Sato K."/>
            <person name="Mori E."/>
            <person name="Abe Y."/>
            <person name="Kisaki G."/>
            <person name="Hamano K."/>
            <person name="Suezawa K."/>
            <person name="Otani M."/>
            <person name="Fukuda T."/>
            <person name="Manabe T."/>
            <person name="Gomi K."/>
            <person name="Tabuchi M."/>
            <person name="Akimitsu K."/>
            <person name="Kataoka I."/>
        </authorList>
    </citation>
    <scope>NUCLEOTIDE SEQUENCE [LARGE SCALE GENOMIC DNA]</scope>
    <source>
        <strain evidence="7">cv. Fuchu</strain>
    </source>
</reference>
<sequence length="1058" mass="118455">MGKNKIKAKGSGSAPKSHNNKVSEVNEGPASQKSGLVAIAASNASTGKIDAPIGSSVGGGRAIASTSAEVVSESESLEDCSEGEEEDESVADSDETSRTLGEDDSDSTQGRFPGKKAIQQLVTSWKEKVSLHYHSSGWIVFKFDKLEGRDNVLQGGPYMVFGRPLLLKILPDYFSFNHEELSCISVWVQLKNLPLELWCEYALSRLCSKLGKPMFADKLTAHKHRISYARVLVEVDVAKPITQEIDIILPNGDSFQQGVFYENLPVFCTHCKTVSHSTKSCKVLEKFATARNKTQQANVFDMEQETNANTAQIDPQPSISAAGKNKGTQQEWVTKKSRVSDVQPSTKIATGTEHKKRQQQVHTSSGGPSLTQKKNPITTVRIPIATNKSAVKGQEKTHPIPSIPNPVLPIAKGIEGRTKKSKKNLDKHGTATSNADLSADIGDDSPAPPRRRPLWDNLRRFSTSVDKPWILLGDFNNVLSNNEKSNGLPVTEYEIRDFKNCCYDLGISDLRSSGVFYTWSNNSVWCKLDRTMVNNNWVQDGILAQAVYELPGKFSDHSSCTISLLEENDKGATPFKFYNMWSKHESFLEVVSNSWNLRMMGIRMYKLCRKLKAVKEPLKILNRKHFTHISAKEEAAEEELVQAQQQLHNNTSDTSLQNLVSELRMRALKLSEAEISYYSQVAKAKFLKNSDKGTKFFHDLIRANCSKNHIASISLEDGSRSSSGKQVSEAFVHYYKGLLGTTQRCSTLDRSIALRGKLLEPEQAANLMREVSGEEIKATLFSIGEDKAPGPDGYLGIPVADSRLSIPQFRPLIDKIAGYISAWAGANLSYAGWTELVKSVLQGVECFWLSILPIPTGVRSKIVQLCRNFLWSGNCYSNKKPLVAWKVVTLPKSEGGLGIRNSSAWNKALLLKTMWDIQRKKDSLWVQWIHQIYMKNRSFWDYLPKHEDSPLIKQVIALREEMVAAEHSVDGAIQRMNQWTENGQLHSRLAYDYFRPKSAKLTWPKLVWHSSIIPKHSFILWLGLRDRLLTKDKLQDFIEDPSCPLCRVANELTDHLFF</sequence>
<feature type="compositionally biased region" description="Polar residues" evidence="2">
    <location>
        <begin position="340"/>
        <end position="349"/>
    </location>
</feature>
<dbReference type="PANTHER" id="PTHR33116">
    <property type="entry name" value="REVERSE TRANSCRIPTASE ZINC-BINDING DOMAIN-CONTAINING PROTEIN-RELATED-RELATED"/>
    <property type="match status" value="1"/>
</dbReference>
<feature type="region of interest" description="Disordered" evidence="2">
    <location>
        <begin position="44"/>
        <end position="113"/>
    </location>
</feature>
<protein>
    <recommendedName>
        <fullName evidence="8">DUF4283 domain-containing protein</fullName>
    </recommendedName>
</protein>
<name>A0A7J0DU27_9ERIC</name>
<dbReference type="Pfam" id="PF03372">
    <property type="entry name" value="Exo_endo_phos"/>
    <property type="match status" value="1"/>
</dbReference>
<dbReference type="InterPro" id="IPR036691">
    <property type="entry name" value="Endo/exonu/phosph_ase_sf"/>
</dbReference>
<dbReference type="Pfam" id="PF14111">
    <property type="entry name" value="DUF4283"/>
    <property type="match status" value="1"/>
</dbReference>
<evidence type="ECO:0000256" key="2">
    <source>
        <dbReference type="SAM" id="MobiDB-lite"/>
    </source>
</evidence>
<dbReference type="EMBL" id="BJWL01000401">
    <property type="protein sequence ID" value="GFS42551.1"/>
    <property type="molecule type" value="Genomic_DNA"/>
</dbReference>
<feature type="compositionally biased region" description="Polar residues" evidence="2">
    <location>
        <begin position="14"/>
        <end position="32"/>
    </location>
</feature>
<feature type="domain" description="Endonuclease/exonuclease/phosphatase" evidence="3">
    <location>
        <begin position="437"/>
        <end position="557"/>
    </location>
</feature>
<feature type="compositionally biased region" description="Polar residues" evidence="2">
    <location>
        <begin position="309"/>
        <end position="319"/>
    </location>
</feature>